<organism evidence="1 2">
    <name type="scientific">Pleuronectes platessa</name>
    <name type="common">European plaice</name>
    <dbReference type="NCBI Taxonomy" id="8262"/>
    <lineage>
        <taxon>Eukaryota</taxon>
        <taxon>Metazoa</taxon>
        <taxon>Chordata</taxon>
        <taxon>Craniata</taxon>
        <taxon>Vertebrata</taxon>
        <taxon>Euteleostomi</taxon>
        <taxon>Actinopterygii</taxon>
        <taxon>Neopterygii</taxon>
        <taxon>Teleostei</taxon>
        <taxon>Neoteleostei</taxon>
        <taxon>Acanthomorphata</taxon>
        <taxon>Carangaria</taxon>
        <taxon>Pleuronectiformes</taxon>
        <taxon>Pleuronectoidei</taxon>
        <taxon>Pleuronectidae</taxon>
        <taxon>Pleuronectes</taxon>
    </lineage>
</organism>
<evidence type="ECO:0000313" key="2">
    <source>
        <dbReference type="Proteomes" id="UP001153269"/>
    </source>
</evidence>
<name>A0A9N7TKZ9_PLEPL</name>
<sequence>MPQVLSFRTTSPRGEKPDFPSSDLLFAFNEMSAEVRLPAHLTKESAHISSSTKLLAATRCPAGSSTRCLRTPSRDSAMSSKSACISFILWAKYATPVVSISHQHQTCKDTTYSHCKQSQ</sequence>
<accession>A0A9N7TKZ9</accession>
<dbReference type="Proteomes" id="UP001153269">
    <property type="component" value="Unassembled WGS sequence"/>
</dbReference>
<proteinExistence type="predicted"/>
<comment type="caution">
    <text evidence="1">The sequence shown here is derived from an EMBL/GenBank/DDBJ whole genome shotgun (WGS) entry which is preliminary data.</text>
</comment>
<dbReference type="EMBL" id="CADEAL010000106">
    <property type="protein sequence ID" value="CAB1414431.1"/>
    <property type="molecule type" value="Genomic_DNA"/>
</dbReference>
<keyword evidence="2" id="KW-1185">Reference proteome</keyword>
<gene>
    <name evidence="1" type="ORF">PLEPLA_LOCUS2140</name>
</gene>
<evidence type="ECO:0000313" key="1">
    <source>
        <dbReference type="EMBL" id="CAB1414431.1"/>
    </source>
</evidence>
<reference evidence="1" key="1">
    <citation type="submission" date="2020-03" db="EMBL/GenBank/DDBJ databases">
        <authorList>
            <person name="Weist P."/>
        </authorList>
    </citation>
    <scope>NUCLEOTIDE SEQUENCE</scope>
</reference>
<protein>
    <submittedName>
        <fullName evidence="1">Uncharacterized protein</fullName>
    </submittedName>
</protein>
<dbReference type="AlphaFoldDB" id="A0A9N7TKZ9"/>